<feature type="modified residue" description="4-aspartylphosphate" evidence="6">
    <location>
        <position position="52"/>
    </location>
</feature>
<dbReference type="InterPro" id="IPR001867">
    <property type="entry name" value="OmpR/PhoB-type_DNA-bd"/>
</dbReference>
<evidence type="ECO:0000256" key="6">
    <source>
        <dbReference type="PROSITE-ProRule" id="PRU00169"/>
    </source>
</evidence>
<evidence type="ECO:0000256" key="4">
    <source>
        <dbReference type="ARBA" id="ARBA00023125"/>
    </source>
</evidence>
<keyword evidence="5" id="KW-0804">Transcription</keyword>
<dbReference type="OrthoDB" id="1655504at2"/>
<dbReference type="InterPro" id="IPR011006">
    <property type="entry name" value="CheY-like_superfamily"/>
</dbReference>
<feature type="domain" description="OmpR/PhoB-type" evidence="9">
    <location>
        <begin position="125"/>
        <end position="223"/>
    </location>
</feature>
<keyword evidence="2" id="KW-0902">Two-component regulatory system</keyword>
<dbReference type="Pfam" id="PF00072">
    <property type="entry name" value="Response_reg"/>
    <property type="match status" value="1"/>
</dbReference>
<dbReference type="SMART" id="SM00862">
    <property type="entry name" value="Trans_reg_C"/>
    <property type="match status" value="1"/>
</dbReference>
<keyword evidence="3" id="KW-0805">Transcription regulation</keyword>
<dbReference type="InterPro" id="IPR039420">
    <property type="entry name" value="WalR-like"/>
</dbReference>
<dbReference type="Gene3D" id="6.10.250.690">
    <property type="match status" value="1"/>
</dbReference>
<organism evidence="10 11">
    <name type="scientific">Companilactobacillus nuruki</name>
    <dbReference type="NCBI Taxonomy" id="1993540"/>
    <lineage>
        <taxon>Bacteria</taxon>
        <taxon>Bacillati</taxon>
        <taxon>Bacillota</taxon>
        <taxon>Bacilli</taxon>
        <taxon>Lactobacillales</taxon>
        <taxon>Lactobacillaceae</taxon>
        <taxon>Companilactobacillus</taxon>
    </lineage>
</organism>
<dbReference type="EMBL" id="NIPR01000007">
    <property type="protein sequence ID" value="PMD72290.1"/>
    <property type="molecule type" value="Genomic_DNA"/>
</dbReference>
<dbReference type="AlphaFoldDB" id="A0A2N7AVT7"/>
<accession>A0A2N7AVT7</accession>
<dbReference type="GO" id="GO:0006355">
    <property type="term" value="P:regulation of DNA-templated transcription"/>
    <property type="evidence" value="ECO:0007669"/>
    <property type="project" value="InterPro"/>
</dbReference>
<evidence type="ECO:0000256" key="7">
    <source>
        <dbReference type="PROSITE-ProRule" id="PRU01091"/>
    </source>
</evidence>
<evidence type="ECO:0000256" key="2">
    <source>
        <dbReference type="ARBA" id="ARBA00023012"/>
    </source>
</evidence>
<dbReference type="GO" id="GO:0032993">
    <property type="term" value="C:protein-DNA complex"/>
    <property type="evidence" value="ECO:0007669"/>
    <property type="project" value="TreeGrafter"/>
</dbReference>
<evidence type="ECO:0000313" key="10">
    <source>
        <dbReference type="EMBL" id="PMD72290.1"/>
    </source>
</evidence>
<dbReference type="SUPFAM" id="SSF52172">
    <property type="entry name" value="CheY-like"/>
    <property type="match status" value="1"/>
</dbReference>
<evidence type="ECO:0000256" key="3">
    <source>
        <dbReference type="ARBA" id="ARBA00023015"/>
    </source>
</evidence>
<name>A0A2N7AVT7_9LACO</name>
<evidence type="ECO:0000256" key="5">
    <source>
        <dbReference type="ARBA" id="ARBA00023163"/>
    </source>
</evidence>
<dbReference type="Gene3D" id="3.40.50.2300">
    <property type="match status" value="1"/>
</dbReference>
<sequence>MHQKILIIEDNNDIQSLLFDVLSKNYLIYKALDGISGINQFNEVKPNLIILDLMLPQINGESVLKIIRNQSNVPIIVLTAIQNKTTTVDLLRDGANDYLTKPFDIDELQARIEVQLRKETNSEDNHIIIYKNISLNSQTHQTIANNHELNLSKKEFNLLEILLSHPKQIYEKEQLFQIIWHEEYFDSSDNTLNVHISNLRRKLFAATAHNYIVSIWGIGIRFD</sequence>
<dbReference type="Gene3D" id="1.10.10.10">
    <property type="entry name" value="Winged helix-like DNA-binding domain superfamily/Winged helix DNA-binding domain"/>
    <property type="match status" value="1"/>
</dbReference>
<dbReference type="SMART" id="SM00448">
    <property type="entry name" value="REC"/>
    <property type="match status" value="1"/>
</dbReference>
<protein>
    <submittedName>
        <fullName evidence="10">DNA-binding response regulator</fullName>
    </submittedName>
</protein>
<feature type="DNA-binding region" description="OmpR/PhoB-type" evidence="7">
    <location>
        <begin position="125"/>
        <end position="223"/>
    </location>
</feature>
<dbReference type="RefSeq" id="WP_102195633.1">
    <property type="nucleotide sequence ID" value="NZ_NIPR01000007.1"/>
</dbReference>
<dbReference type="PANTHER" id="PTHR48111">
    <property type="entry name" value="REGULATOR OF RPOS"/>
    <property type="match status" value="1"/>
</dbReference>
<dbReference type="Proteomes" id="UP000235649">
    <property type="component" value="Unassembled WGS sequence"/>
</dbReference>
<dbReference type="CDD" id="cd00383">
    <property type="entry name" value="trans_reg_C"/>
    <property type="match status" value="1"/>
</dbReference>
<reference evidence="10 11" key="1">
    <citation type="submission" date="2017-05" db="EMBL/GenBank/DDBJ databases">
        <title>Lactobacillus nurukis nov., sp. nov., isolated from nuruk.</title>
        <authorList>
            <person name="Kim S.-J."/>
        </authorList>
    </citation>
    <scope>NUCLEOTIDE SEQUENCE [LARGE SCALE GENOMIC DNA]</scope>
    <source>
        <strain evidence="10 11">SYF10-1a</strain>
    </source>
</reference>
<keyword evidence="11" id="KW-1185">Reference proteome</keyword>
<evidence type="ECO:0000256" key="1">
    <source>
        <dbReference type="ARBA" id="ARBA00022553"/>
    </source>
</evidence>
<dbReference type="GO" id="GO:0000156">
    <property type="term" value="F:phosphorelay response regulator activity"/>
    <property type="evidence" value="ECO:0007669"/>
    <property type="project" value="TreeGrafter"/>
</dbReference>
<dbReference type="Pfam" id="PF00486">
    <property type="entry name" value="Trans_reg_C"/>
    <property type="match status" value="1"/>
</dbReference>
<dbReference type="GO" id="GO:0000976">
    <property type="term" value="F:transcription cis-regulatory region binding"/>
    <property type="evidence" value="ECO:0007669"/>
    <property type="project" value="TreeGrafter"/>
</dbReference>
<dbReference type="PROSITE" id="PS51755">
    <property type="entry name" value="OMPR_PHOB"/>
    <property type="match status" value="1"/>
</dbReference>
<dbReference type="InterPro" id="IPR001789">
    <property type="entry name" value="Sig_transdc_resp-reg_receiver"/>
</dbReference>
<evidence type="ECO:0000259" key="8">
    <source>
        <dbReference type="PROSITE" id="PS50110"/>
    </source>
</evidence>
<evidence type="ECO:0000313" key="11">
    <source>
        <dbReference type="Proteomes" id="UP000235649"/>
    </source>
</evidence>
<evidence type="ECO:0000259" key="9">
    <source>
        <dbReference type="PROSITE" id="PS51755"/>
    </source>
</evidence>
<proteinExistence type="predicted"/>
<feature type="domain" description="Response regulatory" evidence="8">
    <location>
        <begin position="4"/>
        <end position="116"/>
    </location>
</feature>
<dbReference type="PROSITE" id="PS50110">
    <property type="entry name" value="RESPONSE_REGULATORY"/>
    <property type="match status" value="1"/>
</dbReference>
<keyword evidence="4 7" id="KW-0238">DNA-binding</keyword>
<dbReference type="GO" id="GO:0005829">
    <property type="term" value="C:cytosol"/>
    <property type="evidence" value="ECO:0007669"/>
    <property type="project" value="TreeGrafter"/>
</dbReference>
<gene>
    <name evidence="10" type="ORF">CBP76_03900</name>
</gene>
<dbReference type="PANTHER" id="PTHR48111:SF2">
    <property type="entry name" value="RESPONSE REGULATOR SAER"/>
    <property type="match status" value="1"/>
</dbReference>
<keyword evidence="1 6" id="KW-0597">Phosphoprotein</keyword>
<comment type="caution">
    <text evidence="10">The sequence shown here is derived from an EMBL/GenBank/DDBJ whole genome shotgun (WGS) entry which is preliminary data.</text>
</comment>
<dbReference type="InterPro" id="IPR036388">
    <property type="entry name" value="WH-like_DNA-bd_sf"/>
</dbReference>